<dbReference type="AlphaFoldDB" id="A0AAE0YZ09"/>
<evidence type="ECO:0000313" key="2">
    <source>
        <dbReference type="EMBL" id="KAK3759874.1"/>
    </source>
</evidence>
<dbReference type="Proteomes" id="UP001283361">
    <property type="component" value="Unassembled WGS sequence"/>
</dbReference>
<sequence>MAETMTDFFVIGKTPLIIVSSWRGVLIGALKFGGNEEEAYACLQENTRRDARDARGNFSSAQWIYHFYTNQTSFWSTRRQVFEQEIKTSTLLTALGKKKNNTTRGCFTFACQQWGKSLKSVDEWLHMTEEVKGFAMPHPDKEEATSDEDDWDDWCPGQKKGRQLGVGQG</sequence>
<evidence type="ECO:0000313" key="3">
    <source>
        <dbReference type="Proteomes" id="UP001283361"/>
    </source>
</evidence>
<feature type="region of interest" description="Disordered" evidence="1">
    <location>
        <begin position="133"/>
        <end position="169"/>
    </location>
</feature>
<organism evidence="2 3">
    <name type="scientific">Elysia crispata</name>
    <name type="common">lettuce slug</name>
    <dbReference type="NCBI Taxonomy" id="231223"/>
    <lineage>
        <taxon>Eukaryota</taxon>
        <taxon>Metazoa</taxon>
        <taxon>Spiralia</taxon>
        <taxon>Lophotrochozoa</taxon>
        <taxon>Mollusca</taxon>
        <taxon>Gastropoda</taxon>
        <taxon>Heterobranchia</taxon>
        <taxon>Euthyneura</taxon>
        <taxon>Panpulmonata</taxon>
        <taxon>Sacoglossa</taxon>
        <taxon>Placobranchoidea</taxon>
        <taxon>Plakobranchidae</taxon>
        <taxon>Elysia</taxon>
    </lineage>
</organism>
<accession>A0AAE0YZ09</accession>
<evidence type="ECO:0000256" key="1">
    <source>
        <dbReference type="SAM" id="MobiDB-lite"/>
    </source>
</evidence>
<comment type="caution">
    <text evidence="2">The sequence shown here is derived from an EMBL/GenBank/DDBJ whole genome shotgun (WGS) entry which is preliminary data.</text>
</comment>
<dbReference type="EMBL" id="JAWDGP010005065">
    <property type="protein sequence ID" value="KAK3759874.1"/>
    <property type="molecule type" value="Genomic_DNA"/>
</dbReference>
<reference evidence="2" key="1">
    <citation type="journal article" date="2023" name="G3 (Bethesda)">
        <title>A reference genome for the long-term kleptoplast-retaining sea slug Elysia crispata morphotype clarki.</title>
        <authorList>
            <person name="Eastman K.E."/>
            <person name="Pendleton A.L."/>
            <person name="Shaikh M.A."/>
            <person name="Suttiyut T."/>
            <person name="Ogas R."/>
            <person name="Tomko P."/>
            <person name="Gavelis G."/>
            <person name="Widhalm J.R."/>
            <person name="Wisecaver J.H."/>
        </authorList>
    </citation>
    <scope>NUCLEOTIDE SEQUENCE</scope>
    <source>
        <strain evidence="2">ECLA1</strain>
    </source>
</reference>
<keyword evidence="3" id="KW-1185">Reference proteome</keyword>
<proteinExistence type="predicted"/>
<feature type="compositionally biased region" description="Basic and acidic residues" evidence="1">
    <location>
        <begin position="133"/>
        <end position="144"/>
    </location>
</feature>
<gene>
    <name evidence="2" type="ORF">RRG08_028876</name>
</gene>
<name>A0AAE0YZ09_9GAST</name>
<protein>
    <submittedName>
        <fullName evidence="2">Uncharacterized protein</fullName>
    </submittedName>
</protein>